<comment type="caution">
    <text evidence="1">The sequence shown here is derived from an EMBL/GenBank/DDBJ whole genome shotgun (WGS) entry which is preliminary data.</text>
</comment>
<dbReference type="InterPro" id="IPR029063">
    <property type="entry name" value="SAM-dependent_MTases_sf"/>
</dbReference>
<sequence>MSNEASKAMVRRNFDSRFATRWLVGDGIDIGAGNDAIGMFSQMLPLMTSLRGWDLPDGDAMLMEGVADESLDFVHSSHCLEHLQDPLVALGNWVRICKPGGHVVVMVPDEDLYEQGIFPSTFNDDHKWTFTVCKTGTWSPRSINLTALLGHFASVVSIQKIEVLDAGYHFGAPRFDQTGLVTGEAAIEFVLRKRTADEIARGGRYPAA</sequence>
<dbReference type="Proteomes" id="UP000249725">
    <property type="component" value="Unassembled WGS sequence"/>
</dbReference>
<dbReference type="Gene3D" id="3.40.50.150">
    <property type="entry name" value="Vaccinia Virus protein VP39"/>
    <property type="match status" value="1"/>
</dbReference>
<keyword evidence="1" id="KW-0808">Transferase</keyword>
<dbReference type="GO" id="GO:0032259">
    <property type="term" value="P:methylation"/>
    <property type="evidence" value="ECO:0007669"/>
    <property type="project" value="UniProtKB-KW"/>
</dbReference>
<name>A0A328ATI5_9CAUL</name>
<dbReference type="EMBL" id="QFYR01000001">
    <property type="protein sequence ID" value="RAK57917.1"/>
    <property type="molecule type" value="Genomic_DNA"/>
</dbReference>
<gene>
    <name evidence="1" type="ORF">DJ018_08420</name>
</gene>
<organism evidence="1 2">
    <name type="scientific">Phenylobacterium deserti</name>
    <dbReference type="NCBI Taxonomy" id="1914756"/>
    <lineage>
        <taxon>Bacteria</taxon>
        <taxon>Pseudomonadati</taxon>
        <taxon>Pseudomonadota</taxon>
        <taxon>Alphaproteobacteria</taxon>
        <taxon>Caulobacterales</taxon>
        <taxon>Caulobacteraceae</taxon>
        <taxon>Phenylobacterium</taxon>
    </lineage>
</organism>
<dbReference type="GO" id="GO:0008168">
    <property type="term" value="F:methyltransferase activity"/>
    <property type="evidence" value="ECO:0007669"/>
    <property type="project" value="UniProtKB-KW"/>
</dbReference>
<reference evidence="2" key="1">
    <citation type="submission" date="2018-05" db="EMBL/GenBank/DDBJ databases">
        <authorList>
            <person name="Li X."/>
        </authorList>
    </citation>
    <scope>NUCLEOTIDE SEQUENCE [LARGE SCALE GENOMIC DNA]</scope>
    <source>
        <strain evidence="2">YIM 73061</strain>
    </source>
</reference>
<evidence type="ECO:0000313" key="2">
    <source>
        <dbReference type="Proteomes" id="UP000249725"/>
    </source>
</evidence>
<dbReference type="SUPFAM" id="SSF53335">
    <property type="entry name" value="S-adenosyl-L-methionine-dependent methyltransferases"/>
    <property type="match status" value="1"/>
</dbReference>
<dbReference type="OrthoDB" id="7537532at2"/>
<dbReference type="AlphaFoldDB" id="A0A328ATI5"/>
<accession>A0A328ATI5</accession>
<keyword evidence="2" id="KW-1185">Reference proteome</keyword>
<proteinExistence type="predicted"/>
<dbReference type="Pfam" id="PF13489">
    <property type="entry name" value="Methyltransf_23"/>
    <property type="match status" value="1"/>
</dbReference>
<dbReference type="RefSeq" id="WP_111514367.1">
    <property type="nucleotide sequence ID" value="NZ_QFYR01000001.1"/>
</dbReference>
<protein>
    <submittedName>
        <fullName evidence="1">SAM-dependent methyltransferase</fullName>
    </submittedName>
</protein>
<evidence type="ECO:0000313" key="1">
    <source>
        <dbReference type="EMBL" id="RAK57917.1"/>
    </source>
</evidence>
<keyword evidence="1" id="KW-0489">Methyltransferase</keyword>